<accession>A0ABP8C224</accession>
<dbReference type="Proteomes" id="UP001501496">
    <property type="component" value="Unassembled WGS sequence"/>
</dbReference>
<dbReference type="NCBIfam" id="TIGR04183">
    <property type="entry name" value="Por_Secre_tail"/>
    <property type="match status" value="1"/>
</dbReference>
<comment type="caution">
    <text evidence="4">The sequence shown here is derived from an EMBL/GenBank/DDBJ whole genome shotgun (WGS) entry which is preliminary data.</text>
</comment>
<proteinExistence type="predicted"/>
<reference evidence="5" key="1">
    <citation type="journal article" date="2019" name="Int. J. Syst. Evol. Microbiol.">
        <title>The Global Catalogue of Microorganisms (GCM) 10K type strain sequencing project: providing services to taxonomists for standard genome sequencing and annotation.</title>
        <authorList>
            <consortium name="The Broad Institute Genomics Platform"/>
            <consortium name="The Broad Institute Genome Sequencing Center for Infectious Disease"/>
            <person name="Wu L."/>
            <person name="Ma J."/>
        </authorList>
    </citation>
    <scope>NUCLEOTIDE SEQUENCE [LARGE SCALE GENOMIC DNA]</scope>
    <source>
        <strain evidence="5">JCM 17630</strain>
    </source>
</reference>
<keyword evidence="1 2" id="KW-0732">Signal</keyword>
<feature type="chain" id="PRO_5047087287" description="Secretion system C-terminal sorting domain-containing protein" evidence="2">
    <location>
        <begin position="27"/>
        <end position="254"/>
    </location>
</feature>
<dbReference type="EMBL" id="BAABCA010000001">
    <property type="protein sequence ID" value="GAA4232337.1"/>
    <property type="molecule type" value="Genomic_DNA"/>
</dbReference>
<evidence type="ECO:0000256" key="2">
    <source>
        <dbReference type="SAM" id="SignalP"/>
    </source>
</evidence>
<dbReference type="RefSeq" id="WP_344786670.1">
    <property type="nucleotide sequence ID" value="NZ_BAABCA010000001.1"/>
</dbReference>
<protein>
    <recommendedName>
        <fullName evidence="3">Secretion system C-terminal sorting domain-containing protein</fullName>
    </recommendedName>
</protein>
<sequence length="254" mass="27874">MKVTLQKQKLNLIAAFLGLASIQLTAQEYTFETSGDTETFKGVSGGTSITQTTVDGRGVIQWNHANKGQPTFDGTTNITASTNTHVKIVFQNNSNANHIRIKNATATPWVGQVGNINANSSAWQTLIMDVSSLDSYGTDADYELRYQFRIGNTALSGDIFIDEISFGTPATLSINNNSLVAKGIQLYPNPVENELRIKAKSNIKKIEILNVLGEKVLSKENNNALNIETLNNGVYFAKITLEKNLITTKRFIKK</sequence>
<evidence type="ECO:0000259" key="3">
    <source>
        <dbReference type="Pfam" id="PF18962"/>
    </source>
</evidence>
<dbReference type="Pfam" id="PF18962">
    <property type="entry name" value="Por_Secre_tail"/>
    <property type="match status" value="1"/>
</dbReference>
<feature type="domain" description="Secretion system C-terminal sorting" evidence="3">
    <location>
        <begin position="186"/>
        <end position="251"/>
    </location>
</feature>
<name>A0ABP8C224_9FLAO</name>
<gene>
    <name evidence="4" type="ORF">GCM10022291_06920</name>
</gene>
<evidence type="ECO:0000256" key="1">
    <source>
        <dbReference type="ARBA" id="ARBA00022729"/>
    </source>
</evidence>
<evidence type="ECO:0000313" key="5">
    <source>
        <dbReference type="Proteomes" id="UP001501496"/>
    </source>
</evidence>
<evidence type="ECO:0000313" key="4">
    <source>
        <dbReference type="EMBL" id="GAA4232337.1"/>
    </source>
</evidence>
<feature type="signal peptide" evidence="2">
    <location>
        <begin position="1"/>
        <end position="26"/>
    </location>
</feature>
<keyword evidence="5" id="KW-1185">Reference proteome</keyword>
<dbReference type="InterPro" id="IPR026444">
    <property type="entry name" value="Secre_tail"/>
</dbReference>
<organism evidence="4 5">
    <name type="scientific">Postechiella marina</name>
    <dbReference type="NCBI Taxonomy" id="943941"/>
    <lineage>
        <taxon>Bacteria</taxon>
        <taxon>Pseudomonadati</taxon>
        <taxon>Bacteroidota</taxon>
        <taxon>Flavobacteriia</taxon>
        <taxon>Flavobacteriales</taxon>
        <taxon>Flavobacteriaceae</taxon>
        <taxon>Postechiella</taxon>
    </lineage>
</organism>